<keyword evidence="4 5" id="KW-0472">Membrane</keyword>
<proteinExistence type="predicted"/>
<dbReference type="InterPro" id="IPR011701">
    <property type="entry name" value="MFS"/>
</dbReference>
<dbReference type="AlphaFoldDB" id="A0A5E4NGF2"/>
<feature type="transmembrane region" description="Helical" evidence="5">
    <location>
        <begin position="166"/>
        <end position="185"/>
    </location>
</feature>
<dbReference type="OrthoDB" id="6578822at2759"/>
<dbReference type="PANTHER" id="PTHR11662">
    <property type="entry name" value="SOLUTE CARRIER FAMILY 17"/>
    <property type="match status" value="1"/>
</dbReference>
<keyword evidence="6" id="KW-0732">Signal</keyword>
<dbReference type="Pfam" id="PF07690">
    <property type="entry name" value="MFS_1"/>
    <property type="match status" value="1"/>
</dbReference>
<keyword evidence="8" id="KW-1185">Reference proteome</keyword>
<evidence type="ECO:0000313" key="7">
    <source>
        <dbReference type="EMBL" id="VVC42252.1"/>
    </source>
</evidence>
<keyword evidence="3 5" id="KW-1133">Transmembrane helix</keyword>
<dbReference type="PANTHER" id="PTHR11662:SF455">
    <property type="entry name" value="GH23975P"/>
    <property type="match status" value="1"/>
</dbReference>
<organism evidence="7 8">
    <name type="scientific">Cinara cedri</name>
    <dbReference type="NCBI Taxonomy" id="506608"/>
    <lineage>
        <taxon>Eukaryota</taxon>
        <taxon>Metazoa</taxon>
        <taxon>Ecdysozoa</taxon>
        <taxon>Arthropoda</taxon>
        <taxon>Hexapoda</taxon>
        <taxon>Insecta</taxon>
        <taxon>Pterygota</taxon>
        <taxon>Neoptera</taxon>
        <taxon>Paraneoptera</taxon>
        <taxon>Hemiptera</taxon>
        <taxon>Sternorrhyncha</taxon>
        <taxon>Aphidomorpha</taxon>
        <taxon>Aphidoidea</taxon>
        <taxon>Aphididae</taxon>
        <taxon>Lachninae</taxon>
        <taxon>Cinara</taxon>
    </lineage>
</organism>
<dbReference type="Proteomes" id="UP000325440">
    <property type="component" value="Unassembled WGS sequence"/>
</dbReference>
<feature type="transmembrane region" description="Helical" evidence="5">
    <location>
        <begin position="356"/>
        <end position="374"/>
    </location>
</feature>
<dbReference type="GO" id="GO:0022857">
    <property type="term" value="F:transmembrane transporter activity"/>
    <property type="evidence" value="ECO:0007669"/>
    <property type="project" value="InterPro"/>
</dbReference>
<gene>
    <name evidence="7" type="ORF">CINCED_3A004220</name>
</gene>
<keyword evidence="2 5" id="KW-0812">Transmembrane</keyword>
<evidence type="ECO:0000256" key="2">
    <source>
        <dbReference type="ARBA" id="ARBA00022692"/>
    </source>
</evidence>
<evidence type="ECO:0000256" key="6">
    <source>
        <dbReference type="SAM" id="SignalP"/>
    </source>
</evidence>
<evidence type="ECO:0000256" key="4">
    <source>
        <dbReference type="ARBA" id="ARBA00023136"/>
    </source>
</evidence>
<dbReference type="SUPFAM" id="SSF103473">
    <property type="entry name" value="MFS general substrate transporter"/>
    <property type="match status" value="2"/>
</dbReference>
<feature type="chain" id="PRO_5022952423" evidence="6">
    <location>
        <begin position="29"/>
        <end position="418"/>
    </location>
</feature>
<reference evidence="7 8" key="1">
    <citation type="submission" date="2019-08" db="EMBL/GenBank/DDBJ databases">
        <authorList>
            <person name="Alioto T."/>
            <person name="Alioto T."/>
            <person name="Gomez Garrido J."/>
        </authorList>
    </citation>
    <scope>NUCLEOTIDE SEQUENCE [LARGE SCALE GENOMIC DNA]</scope>
</reference>
<dbReference type="Gene3D" id="1.20.1250.20">
    <property type="entry name" value="MFS general substrate transporter like domains"/>
    <property type="match status" value="1"/>
</dbReference>
<name>A0A5E4NGF2_9HEMI</name>
<evidence type="ECO:0000256" key="5">
    <source>
        <dbReference type="SAM" id="Phobius"/>
    </source>
</evidence>
<feature type="transmembrane region" description="Helical" evidence="5">
    <location>
        <begin position="260"/>
        <end position="280"/>
    </location>
</feature>
<feature type="transmembrane region" description="Helical" evidence="5">
    <location>
        <begin position="140"/>
        <end position="160"/>
    </location>
</feature>
<evidence type="ECO:0000313" key="8">
    <source>
        <dbReference type="Proteomes" id="UP000325440"/>
    </source>
</evidence>
<sequence length="418" mass="46457">MLTAPKPKLWRSCRFSISFCIFLASAQTSFLRDSAGMALICMSKPQNNITCDSNDAVVPTLPWLINKKNCEFNWDAATRGRLLAAYQYGYIATTMVGGYMSNHFGAKTPFMCSGFGSTLVHVLCPLVVLAHTEAFFASRVLQGMFSGLMVGPFFELFGAWVPDDEIPTLLSFSFSGFMIGTILAYPASGQLCDVNVDGFGGWPLIFYAPAGNHTVAVHSDVDADHRVHNLLCGVRVEHLHGVEQHADVHAERDRRQPQRVIRSTIGSLMLILSCFTLICMQNINKWYAISVISSILAWGEFAYSGGFYPTLLNMTPNFAGLLSGISTFFAYLVGTQSILINSIITEQNTKEEWNMVFWIIMSTFAFSMCFYLIFGSASLQKWSIVSKEEGRRSRSTLLMTKSYGASRNVSLRHPSHVF</sequence>
<evidence type="ECO:0000256" key="1">
    <source>
        <dbReference type="ARBA" id="ARBA00004141"/>
    </source>
</evidence>
<dbReference type="GO" id="GO:0016020">
    <property type="term" value="C:membrane"/>
    <property type="evidence" value="ECO:0007669"/>
    <property type="project" value="UniProtKB-SubCell"/>
</dbReference>
<dbReference type="GO" id="GO:0006820">
    <property type="term" value="P:monoatomic anion transport"/>
    <property type="evidence" value="ECO:0007669"/>
    <property type="project" value="TreeGrafter"/>
</dbReference>
<protein>
    <submittedName>
        <fullName evidence="7">Major facilitator superfamily,Major facilitator superfamily domain</fullName>
    </submittedName>
</protein>
<accession>A0A5E4NGF2</accession>
<feature type="transmembrane region" description="Helical" evidence="5">
    <location>
        <begin position="286"/>
        <end position="306"/>
    </location>
</feature>
<evidence type="ECO:0000256" key="3">
    <source>
        <dbReference type="ARBA" id="ARBA00022989"/>
    </source>
</evidence>
<dbReference type="InterPro" id="IPR036259">
    <property type="entry name" value="MFS_trans_sf"/>
</dbReference>
<feature type="signal peptide" evidence="6">
    <location>
        <begin position="1"/>
        <end position="28"/>
    </location>
</feature>
<dbReference type="EMBL" id="CABPRJ010001943">
    <property type="protein sequence ID" value="VVC42252.1"/>
    <property type="molecule type" value="Genomic_DNA"/>
</dbReference>
<feature type="transmembrane region" description="Helical" evidence="5">
    <location>
        <begin position="318"/>
        <end position="344"/>
    </location>
</feature>
<feature type="transmembrane region" description="Helical" evidence="5">
    <location>
        <begin position="108"/>
        <end position="128"/>
    </location>
</feature>
<comment type="subcellular location">
    <subcellularLocation>
        <location evidence="1">Membrane</location>
        <topology evidence="1">Multi-pass membrane protein</topology>
    </subcellularLocation>
</comment>
<dbReference type="InterPro" id="IPR050382">
    <property type="entry name" value="MFS_Na/Anion_cotransporter"/>
</dbReference>